<keyword evidence="1" id="KW-0472">Membrane</keyword>
<keyword evidence="1" id="KW-0812">Transmembrane</keyword>
<evidence type="ECO:0000313" key="2">
    <source>
        <dbReference type="EMBL" id="MBO1752810.1"/>
    </source>
</evidence>
<evidence type="ECO:0000313" key="3">
    <source>
        <dbReference type="Proteomes" id="UP000664209"/>
    </source>
</evidence>
<feature type="transmembrane region" description="Helical" evidence="1">
    <location>
        <begin position="83"/>
        <end position="105"/>
    </location>
</feature>
<dbReference type="EMBL" id="JAGEMK010000008">
    <property type="protein sequence ID" value="MBO1752810.1"/>
    <property type="molecule type" value="Genomic_DNA"/>
</dbReference>
<feature type="transmembrane region" description="Helical" evidence="1">
    <location>
        <begin position="9"/>
        <end position="34"/>
    </location>
</feature>
<evidence type="ECO:0000256" key="1">
    <source>
        <dbReference type="SAM" id="Phobius"/>
    </source>
</evidence>
<proteinExistence type="predicted"/>
<gene>
    <name evidence="2" type="ORF">J4G33_13435</name>
</gene>
<organism evidence="2 3">
    <name type="scientific">Actinotalea soli</name>
    <dbReference type="NCBI Taxonomy" id="2819234"/>
    <lineage>
        <taxon>Bacteria</taxon>
        <taxon>Bacillati</taxon>
        <taxon>Actinomycetota</taxon>
        <taxon>Actinomycetes</taxon>
        <taxon>Micrococcales</taxon>
        <taxon>Cellulomonadaceae</taxon>
        <taxon>Actinotalea</taxon>
    </lineage>
</organism>
<name>A0A939LTP3_9CELL</name>
<accession>A0A939LTP3</accession>
<feature type="transmembrane region" description="Helical" evidence="1">
    <location>
        <begin position="188"/>
        <end position="209"/>
    </location>
</feature>
<keyword evidence="3" id="KW-1185">Reference proteome</keyword>
<feature type="transmembrane region" description="Helical" evidence="1">
    <location>
        <begin position="162"/>
        <end position="181"/>
    </location>
</feature>
<protein>
    <submittedName>
        <fullName evidence="2">DUF2029 domain-containing protein</fullName>
    </submittedName>
</protein>
<feature type="transmembrane region" description="Helical" evidence="1">
    <location>
        <begin position="375"/>
        <end position="396"/>
    </location>
</feature>
<feature type="transmembrane region" description="Helical" evidence="1">
    <location>
        <begin position="293"/>
        <end position="311"/>
    </location>
</feature>
<feature type="transmembrane region" description="Helical" evidence="1">
    <location>
        <begin position="265"/>
        <end position="286"/>
    </location>
</feature>
<keyword evidence="1" id="KW-1133">Transmembrane helix</keyword>
<comment type="caution">
    <text evidence="2">The sequence shown here is derived from an EMBL/GenBank/DDBJ whole genome shotgun (WGS) entry which is preliminary data.</text>
</comment>
<dbReference type="RefSeq" id="WP_208056503.1">
    <property type="nucleotide sequence ID" value="NZ_JAGEMK010000008.1"/>
</dbReference>
<reference evidence="2" key="1">
    <citation type="submission" date="2021-03" db="EMBL/GenBank/DDBJ databases">
        <title>Actinotalea soli sp. nov., isolated from soil.</title>
        <authorList>
            <person name="Ping W."/>
            <person name="Zhang J."/>
        </authorList>
    </citation>
    <scope>NUCLEOTIDE SEQUENCE</scope>
    <source>
        <strain evidence="2">BY-33</strain>
    </source>
</reference>
<feature type="transmembrane region" description="Helical" evidence="1">
    <location>
        <begin position="317"/>
        <end position="334"/>
    </location>
</feature>
<feature type="transmembrane region" description="Helical" evidence="1">
    <location>
        <begin position="341"/>
        <end position="363"/>
    </location>
</feature>
<sequence>MPTSRRAHLALAGGFLAVHAWLTWLGVVVVPGAAFHDVDLYRSWAYQALEGGTWPVVDGPWVYPAGALVPILLVGLVTATSTVGYALAWCGLVTVLDAVAMLVLLRQGGPGRFRAAWWWLAFLALLGPVAVGRLDAVAAPLMVLALALAARHPALASSLLTAGAWIKVAPGALLVPVVVAASRPLRQVVLPAAAVCAMVLAGVAAGGGLGQVASFMSTQGDRGLQVESVTATGWVLASLSRPDVTIVLDEGLVTYEVVGPGTQQATAVLDLLLPASVAGLAALLVLARRRGTAAAALLPGALALVCVLVVTNKVGSPQLLAWLAAPVVLLLAAGSRPTRTVTTCAGLALGAAGLTQLVFPWGYAGLLTGDGTVTGILAVRNLLLVLLTGWAVALLVRTAHGVRGLSPAGA</sequence>
<feature type="transmembrane region" description="Helical" evidence="1">
    <location>
        <begin position="117"/>
        <end position="150"/>
    </location>
</feature>
<dbReference type="AlphaFoldDB" id="A0A939LTP3"/>
<dbReference type="Proteomes" id="UP000664209">
    <property type="component" value="Unassembled WGS sequence"/>
</dbReference>